<proteinExistence type="predicted"/>
<dbReference type="EMBL" id="AHBZ03000014">
    <property type="protein sequence ID" value="KAF7774257.1"/>
    <property type="molecule type" value="Genomic_DNA"/>
</dbReference>
<evidence type="ECO:0000313" key="3">
    <source>
        <dbReference type="Proteomes" id="UP000016487"/>
    </source>
</evidence>
<accession>A0AAD4AKZ8</accession>
<keyword evidence="1" id="KW-0812">Transmembrane</keyword>
<dbReference type="AlphaFoldDB" id="A0AAD4AKZ8"/>
<reference evidence="2" key="1">
    <citation type="journal article" date="2012" name="J. Bacteriol.">
        <title>Genome sequences of type strains of seven species of the marine bacterium Pseudoalteromonas.</title>
        <authorList>
            <person name="Xie B.B."/>
            <person name="Shu Y.L."/>
            <person name="Qin Q.L."/>
            <person name="Rong J.C."/>
            <person name="Zhang X.Y."/>
            <person name="Chen X.L."/>
            <person name="Shi M."/>
            <person name="He H.L."/>
            <person name="Zhou B.C."/>
            <person name="Zhang Y.Z."/>
        </authorList>
    </citation>
    <scope>NUCLEOTIDE SEQUENCE</scope>
    <source>
        <strain evidence="2">DSM 8771</strain>
    </source>
</reference>
<sequence length="58" mass="6685">MSSSKVKPRVLVITHPRRDKNFHTLVLFIMTLFFVQIQSLCLLTVLGLTKIDTLPMEN</sequence>
<organism evidence="2 3">
    <name type="scientific">Pseudoalteromonas citrea</name>
    <dbReference type="NCBI Taxonomy" id="43655"/>
    <lineage>
        <taxon>Bacteria</taxon>
        <taxon>Pseudomonadati</taxon>
        <taxon>Pseudomonadota</taxon>
        <taxon>Gammaproteobacteria</taxon>
        <taxon>Alteromonadales</taxon>
        <taxon>Pseudoalteromonadaceae</taxon>
        <taxon>Pseudoalteromonas</taxon>
    </lineage>
</organism>
<evidence type="ECO:0000256" key="1">
    <source>
        <dbReference type="SAM" id="Phobius"/>
    </source>
</evidence>
<evidence type="ECO:0000313" key="2">
    <source>
        <dbReference type="EMBL" id="KAF7774257.1"/>
    </source>
</evidence>
<feature type="transmembrane region" description="Helical" evidence="1">
    <location>
        <begin position="25"/>
        <end position="48"/>
    </location>
</feature>
<protein>
    <submittedName>
        <fullName evidence="2">Uncharacterized protein</fullName>
    </submittedName>
</protein>
<keyword evidence="1" id="KW-0472">Membrane</keyword>
<gene>
    <name evidence="2" type="ORF">PCIT_a0668</name>
</gene>
<comment type="caution">
    <text evidence="2">The sequence shown here is derived from an EMBL/GenBank/DDBJ whole genome shotgun (WGS) entry which is preliminary data.</text>
</comment>
<dbReference type="Proteomes" id="UP000016487">
    <property type="component" value="Unassembled WGS sequence"/>
</dbReference>
<keyword evidence="1" id="KW-1133">Transmembrane helix</keyword>
<reference evidence="2" key="2">
    <citation type="submission" date="2015-03" db="EMBL/GenBank/DDBJ databases">
        <title>Genome sequence of Pseudoalteromonas citrea.</title>
        <authorList>
            <person name="Xie B.-B."/>
            <person name="Rong J.-C."/>
            <person name="Qin Q.-L."/>
            <person name="Zhang Y.-Z."/>
        </authorList>
    </citation>
    <scope>NUCLEOTIDE SEQUENCE</scope>
    <source>
        <strain evidence="2">DSM 8771</strain>
    </source>
</reference>
<name>A0AAD4AKZ8_9GAMM</name>